<organism evidence="8 9">
    <name type="scientific">Dyella acidiphila</name>
    <dbReference type="NCBI Taxonomy" id="2775866"/>
    <lineage>
        <taxon>Bacteria</taxon>
        <taxon>Pseudomonadati</taxon>
        <taxon>Pseudomonadota</taxon>
        <taxon>Gammaproteobacteria</taxon>
        <taxon>Lysobacterales</taxon>
        <taxon>Rhodanobacteraceae</taxon>
        <taxon>Dyella</taxon>
    </lineage>
</organism>
<evidence type="ECO:0000256" key="4">
    <source>
        <dbReference type="ARBA" id="ARBA00022989"/>
    </source>
</evidence>
<gene>
    <name evidence="8" type="ORF">IGX34_16425</name>
</gene>
<feature type="transmembrane region" description="Helical" evidence="7">
    <location>
        <begin position="483"/>
        <end position="504"/>
    </location>
</feature>
<dbReference type="EMBL" id="JACZZA010000011">
    <property type="protein sequence ID" value="MBE1161971.1"/>
    <property type="molecule type" value="Genomic_DNA"/>
</dbReference>
<evidence type="ECO:0000256" key="3">
    <source>
        <dbReference type="ARBA" id="ARBA00022692"/>
    </source>
</evidence>
<keyword evidence="9" id="KW-1185">Reference proteome</keyword>
<comment type="caution">
    <text evidence="8">The sequence shown here is derived from an EMBL/GenBank/DDBJ whole genome shotgun (WGS) entry which is preliminary data.</text>
</comment>
<feature type="transmembrane region" description="Helical" evidence="7">
    <location>
        <begin position="455"/>
        <end position="477"/>
    </location>
</feature>
<protein>
    <submittedName>
        <fullName evidence="8">Oligosaccharide flippase family protein</fullName>
    </submittedName>
</protein>
<reference evidence="8 9" key="1">
    <citation type="submission" date="2020-09" db="EMBL/GenBank/DDBJ databases">
        <title>Dyella sp. 7MK23 isolated from forest soil.</title>
        <authorList>
            <person name="Fu J."/>
        </authorList>
    </citation>
    <scope>NUCLEOTIDE SEQUENCE [LARGE SCALE GENOMIC DNA]</scope>
    <source>
        <strain evidence="8 9">7MK23</strain>
    </source>
</reference>
<keyword evidence="2" id="KW-1003">Cell membrane</keyword>
<feature type="transmembrane region" description="Helical" evidence="7">
    <location>
        <begin position="71"/>
        <end position="89"/>
    </location>
</feature>
<feature type="transmembrane region" description="Helical" evidence="7">
    <location>
        <begin position="294"/>
        <end position="312"/>
    </location>
</feature>
<evidence type="ECO:0000256" key="6">
    <source>
        <dbReference type="SAM" id="MobiDB-lite"/>
    </source>
</evidence>
<evidence type="ECO:0000256" key="2">
    <source>
        <dbReference type="ARBA" id="ARBA00022475"/>
    </source>
</evidence>
<evidence type="ECO:0000313" key="8">
    <source>
        <dbReference type="EMBL" id="MBE1161971.1"/>
    </source>
</evidence>
<keyword evidence="5 7" id="KW-0472">Membrane</keyword>
<feature type="region of interest" description="Disordered" evidence="6">
    <location>
        <begin position="1"/>
        <end position="26"/>
    </location>
</feature>
<dbReference type="PANTHER" id="PTHR30250:SF11">
    <property type="entry name" value="O-ANTIGEN TRANSPORTER-RELATED"/>
    <property type="match status" value="1"/>
</dbReference>
<feature type="transmembrane region" description="Helical" evidence="7">
    <location>
        <begin position="333"/>
        <end position="358"/>
    </location>
</feature>
<evidence type="ECO:0000256" key="1">
    <source>
        <dbReference type="ARBA" id="ARBA00004651"/>
    </source>
</evidence>
<feature type="transmembrane region" description="Helical" evidence="7">
    <location>
        <begin position="370"/>
        <end position="391"/>
    </location>
</feature>
<dbReference type="Proteomes" id="UP000651010">
    <property type="component" value="Unassembled WGS sequence"/>
</dbReference>
<feature type="transmembrane region" description="Helical" evidence="7">
    <location>
        <begin position="34"/>
        <end position="59"/>
    </location>
</feature>
<name>A0ABR9GD50_9GAMM</name>
<feature type="transmembrane region" description="Helical" evidence="7">
    <location>
        <begin position="204"/>
        <end position="222"/>
    </location>
</feature>
<feature type="transmembrane region" description="Helical" evidence="7">
    <location>
        <begin position="180"/>
        <end position="198"/>
    </location>
</feature>
<dbReference type="RefSeq" id="WP_192556814.1">
    <property type="nucleotide sequence ID" value="NZ_JACZZA010000011.1"/>
</dbReference>
<evidence type="ECO:0000256" key="5">
    <source>
        <dbReference type="ARBA" id="ARBA00023136"/>
    </source>
</evidence>
<feature type="transmembrane region" description="Helical" evidence="7">
    <location>
        <begin position="122"/>
        <end position="141"/>
    </location>
</feature>
<sequence>MADPPASRQRCHGGTRSTPGIHQKRDAMKQRMEVLRSVTLVSAATYVEYALGLVVSIWIARTLGPEDFGRYAFTVWLCSWLMTCSNHALTTSSTKFIAEADGAGRPDLASHIAHRLSRYQHLSSLIVVLLFVAAILVIRPVEWRQSLWPIITLVIIAVVSKANYAMLVAIEKGQESFEPVSIATVLAGVINVGLISAATVMHAGLVAFFAVFAVTCLMLNLINRLAFDKYCRPFSAGPIPDDVSKRLSRHLRLTAALVLLISLRSSTIEVFLLNTYATSVAVGFFAIASTLTRGAVELLSVGLTTTLLPYMAKSFGKSGTGQAARLLTEATRFYWATGLVIAGVGLVTTPEIVTLMYGNRYVGAIPAIEAMLVLAGLLLISNSIAAFQIVVDRQDDRVRISVLALIVNAVFGAALVPFFGLTGAMITYAATRCAELGLAMFYLRKVTSGSLPLMPMARLFAAALVATAVAWLSVAVIPSRFGFIVGGLIFVGLFVPASFVVRYWTEEDYLLMARITDRLGPPGRTLMRRLNSLHGVAAKVSS</sequence>
<evidence type="ECO:0000256" key="7">
    <source>
        <dbReference type="SAM" id="Phobius"/>
    </source>
</evidence>
<evidence type="ECO:0000313" key="9">
    <source>
        <dbReference type="Proteomes" id="UP000651010"/>
    </source>
</evidence>
<comment type="subcellular location">
    <subcellularLocation>
        <location evidence="1">Cell membrane</location>
        <topology evidence="1">Multi-pass membrane protein</topology>
    </subcellularLocation>
</comment>
<keyword evidence="4 7" id="KW-1133">Transmembrane helix</keyword>
<feature type="transmembrane region" description="Helical" evidence="7">
    <location>
        <begin position="147"/>
        <end position="168"/>
    </location>
</feature>
<accession>A0ABR9GD50</accession>
<dbReference type="InterPro" id="IPR050833">
    <property type="entry name" value="Poly_Biosynth_Transport"/>
</dbReference>
<dbReference type="Pfam" id="PF01943">
    <property type="entry name" value="Polysacc_synt"/>
    <property type="match status" value="1"/>
</dbReference>
<feature type="transmembrane region" description="Helical" evidence="7">
    <location>
        <begin position="255"/>
        <end position="288"/>
    </location>
</feature>
<keyword evidence="3 7" id="KW-0812">Transmembrane</keyword>
<dbReference type="PANTHER" id="PTHR30250">
    <property type="entry name" value="PST FAMILY PREDICTED COLANIC ACID TRANSPORTER"/>
    <property type="match status" value="1"/>
</dbReference>
<dbReference type="InterPro" id="IPR002797">
    <property type="entry name" value="Polysacc_synth"/>
</dbReference>
<feature type="transmembrane region" description="Helical" evidence="7">
    <location>
        <begin position="398"/>
        <end position="419"/>
    </location>
</feature>
<proteinExistence type="predicted"/>